<sequence>MPPTCTQDIYGFYEPDRTDEVMSVDKDPVRLPHILSDDELEPFTLPRINADCQLRLIELLPPHKAAAVGSSDEPLQCTIHVYSLDEAPEYEALSYMWGSMHRHLPISVMETDELGHETEKALYATPQLMMALRRLRQSSNTRRLWIDQLCINQDNNDERGKQVQLMGSIYKKAQRVVVWLGEDYDHWVFEPTFRKRADTELLAETLSLFTIDQDTSLDDVGRAARLADPTFKYHVETVEHHRAVIIYVVLKRPWFRRAWVFQEASLAKELVVQYGGLEVRFEDLKRFCDAVFQLEVAQGIHKDRSLAMSTGGFEMMQFIQQTRRDVLQSSSTSQPSTLENSGLLCKLFQVLRRVQCQDPRDLIFAFLAFQGTENIVATAGSYNQPPEEVWTDATERIIRSSRSLDVFAALSGDKERELKLPSWVPYWADCFPYSRPIATPVSRFRASRGMPHVWAQHEDPSKLQVRGKITDQVQAFIHPPFQNFMSAKHATHLFLTWDVLLGSTRGHLYHYDQKTKALGDYLPVKQKNIEGDLMRTVLADGALGSEQPLRRIHEMIGANATGYMARGLRQSRSTTALTEEQTQMLHDYERLENLALVAEYKQVFFTEHVQLGMAPQGAKIGDNVAILHGSKVPCLLRKLDHKENEYRVISQCHLQGWMYGNSPKDLPHPHGKWWDEAQDEFVLV</sequence>
<evidence type="ECO:0000313" key="1">
    <source>
        <dbReference type="EMBL" id="KAJ9648440.1"/>
    </source>
</evidence>
<protein>
    <submittedName>
        <fullName evidence="1">Uncharacterized protein</fullName>
    </submittedName>
</protein>
<proteinExistence type="predicted"/>
<name>A0ACC2ZLI0_9PEZI</name>
<accession>A0ACC2ZLI0</accession>
<reference evidence="1" key="1">
    <citation type="submission" date="2022-10" db="EMBL/GenBank/DDBJ databases">
        <title>Culturing micro-colonial fungi from biological soil crusts in the Mojave desert and describing Neophaeococcomyces mojavensis, and introducing the new genera and species Taxawa tesnikishii.</title>
        <authorList>
            <person name="Kurbessoian T."/>
            <person name="Stajich J.E."/>
        </authorList>
    </citation>
    <scope>NUCLEOTIDE SEQUENCE</scope>
    <source>
        <strain evidence="1">JES_115</strain>
    </source>
</reference>
<organism evidence="1 2">
    <name type="scientific">Coniosporium tulheliwenetii</name>
    <dbReference type="NCBI Taxonomy" id="3383036"/>
    <lineage>
        <taxon>Eukaryota</taxon>
        <taxon>Fungi</taxon>
        <taxon>Dikarya</taxon>
        <taxon>Ascomycota</taxon>
        <taxon>Pezizomycotina</taxon>
        <taxon>Dothideomycetes</taxon>
        <taxon>Dothideomycetes incertae sedis</taxon>
        <taxon>Coniosporium</taxon>
    </lineage>
</organism>
<gene>
    <name evidence="1" type="ORF">H2199_001295</name>
</gene>
<dbReference type="Proteomes" id="UP001172680">
    <property type="component" value="Unassembled WGS sequence"/>
</dbReference>
<keyword evidence="2" id="KW-1185">Reference proteome</keyword>
<comment type="caution">
    <text evidence="1">The sequence shown here is derived from an EMBL/GenBank/DDBJ whole genome shotgun (WGS) entry which is preliminary data.</text>
</comment>
<dbReference type="EMBL" id="JAPDRP010000003">
    <property type="protein sequence ID" value="KAJ9648440.1"/>
    <property type="molecule type" value="Genomic_DNA"/>
</dbReference>
<evidence type="ECO:0000313" key="2">
    <source>
        <dbReference type="Proteomes" id="UP001172680"/>
    </source>
</evidence>